<keyword evidence="9" id="KW-0732">Signal</keyword>
<dbReference type="AlphaFoldDB" id="A0A1D1XZM0"/>
<reference evidence="11" key="1">
    <citation type="submission" date="2015-07" db="EMBL/GenBank/DDBJ databases">
        <title>Transcriptome Assembly of Anthurium amnicola.</title>
        <authorList>
            <person name="Suzuki J."/>
        </authorList>
    </citation>
    <scope>NUCLEOTIDE SEQUENCE</scope>
</reference>
<dbReference type="GO" id="GO:0008199">
    <property type="term" value="F:ferric iron binding"/>
    <property type="evidence" value="ECO:0007669"/>
    <property type="project" value="InterPro"/>
</dbReference>
<comment type="subunit">
    <text evidence="6">Oligomer of 24 subunits. There are two types of subunits: L (light) chain and H (heavy) chain. The major chain can be light or heavy, depending on the species and tissue type. The functional molecule forms a roughly spherical shell with a diameter of 12 nm and contains a central cavity into which the insoluble mineral iron core is deposited.</text>
</comment>
<feature type="chain" id="PRO_5008899839" description="Ferritin" evidence="9">
    <location>
        <begin position="20"/>
        <end position="235"/>
    </location>
</feature>
<comment type="catalytic activity">
    <reaction evidence="7">
        <text>4 Fe(2+) + O2 + 4 H(+) = 4 Fe(3+) + 2 H2O</text>
        <dbReference type="Rhea" id="RHEA:11148"/>
        <dbReference type="ChEBI" id="CHEBI:15377"/>
        <dbReference type="ChEBI" id="CHEBI:15378"/>
        <dbReference type="ChEBI" id="CHEBI:15379"/>
        <dbReference type="ChEBI" id="CHEBI:29033"/>
        <dbReference type="ChEBI" id="CHEBI:29034"/>
        <dbReference type="EC" id="1.16.3.1"/>
    </reaction>
</comment>
<dbReference type="Pfam" id="PF00210">
    <property type="entry name" value="Ferritin"/>
    <property type="match status" value="1"/>
</dbReference>
<dbReference type="PROSITE" id="PS50905">
    <property type="entry name" value="FERRITIN_LIKE"/>
    <property type="match status" value="1"/>
</dbReference>
<dbReference type="CDD" id="cd01056">
    <property type="entry name" value="Euk_Ferritin"/>
    <property type="match status" value="1"/>
</dbReference>
<comment type="function">
    <text evidence="5">Stores iron in a soluble, non-toxic, readily available form. Important for iron homeostasis. Has ferroxidase activity. Iron is taken up in the ferrous form and deposited as ferric hydroxides after oxidation.</text>
</comment>
<dbReference type="GO" id="GO:0006826">
    <property type="term" value="P:iron ion transport"/>
    <property type="evidence" value="ECO:0007669"/>
    <property type="project" value="InterPro"/>
</dbReference>
<comment type="function">
    <text evidence="8">Stores iron in a soluble, non-toxic, readily available form. Important for iron homeostasis. Iron is taken up in the ferrous form and deposited as ferric hydroxides after oxidation.</text>
</comment>
<organism evidence="11">
    <name type="scientific">Anthurium amnicola</name>
    <dbReference type="NCBI Taxonomy" id="1678845"/>
    <lineage>
        <taxon>Eukaryota</taxon>
        <taxon>Viridiplantae</taxon>
        <taxon>Streptophyta</taxon>
        <taxon>Embryophyta</taxon>
        <taxon>Tracheophyta</taxon>
        <taxon>Spermatophyta</taxon>
        <taxon>Magnoliopsida</taxon>
        <taxon>Liliopsida</taxon>
        <taxon>Araceae</taxon>
        <taxon>Pothoideae</taxon>
        <taxon>Potheae</taxon>
        <taxon>Anthurium</taxon>
    </lineage>
</organism>
<dbReference type="GO" id="GO:0005737">
    <property type="term" value="C:cytoplasm"/>
    <property type="evidence" value="ECO:0007669"/>
    <property type="project" value="TreeGrafter"/>
</dbReference>
<evidence type="ECO:0000256" key="1">
    <source>
        <dbReference type="ARBA" id="ARBA00007513"/>
    </source>
</evidence>
<dbReference type="EMBL" id="GDJX01020100">
    <property type="protein sequence ID" value="JAT47836.1"/>
    <property type="molecule type" value="Transcribed_RNA"/>
</dbReference>
<dbReference type="InterPro" id="IPR009078">
    <property type="entry name" value="Ferritin-like_SF"/>
</dbReference>
<proteinExistence type="inferred from homology"/>
<keyword evidence="3 8" id="KW-0479">Metal-binding</keyword>
<evidence type="ECO:0000256" key="4">
    <source>
        <dbReference type="ARBA" id="ARBA00023004"/>
    </source>
</evidence>
<gene>
    <name evidence="11" type="primary">FRI3_0</name>
    <name evidence="11" type="ORF">g.144182</name>
</gene>
<keyword evidence="2 8" id="KW-0409">Iron storage</keyword>
<sequence>MKGLFSLVAAGLLVAVARAETGSGSFCYGDVNMKCSSSADEGVAIPNCNAAYGGAASAMEQLSNYVNTHITRSFQYLLMSTHFGSYEANRPGFEKLYRILSDQSWEASLDLIKHMTKRGGKMNFNYREADNLANEPAKKEVYELHELGSLARALDIQKSLAEEAFHIHHTCAAKDPKHHDAELTHYLEENFIEKHADTIRNLAGHTSDLKNLLKTSDASLSVFLFDEYLFNKLSG</sequence>
<dbReference type="GO" id="GO:0008198">
    <property type="term" value="F:ferrous iron binding"/>
    <property type="evidence" value="ECO:0007669"/>
    <property type="project" value="TreeGrafter"/>
</dbReference>
<evidence type="ECO:0000256" key="6">
    <source>
        <dbReference type="ARBA" id="ARBA00026060"/>
    </source>
</evidence>
<feature type="domain" description="Ferritin-like diiron" evidence="10">
    <location>
        <begin position="52"/>
        <end position="213"/>
    </location>
</feature>
<dbReference type="PANTHER" id="PTHR11431">
    <property type="entry name" value="FERRITIN"/>
    <property type="match status" value="1"/>
</dbReference>
<evidence type="ECO:0000256" key="9">
    <source>
        <dbReference type="SAM" id="SignalP"/>
    </source>
</evidence>
<feature type="signal peptide" evidence="9">
    <location>
        <begin position="1"/>
        <end position="19"/>
    </location>
</feature>
<evidence type="ECO:0000259" key="10">
    <source>
        <dbReference type="PROSITE" id="PS50905"/>
    </source>
</evidence>
<evidence type="ECO:0000313" key="11">
    <source>
        <dbReference type="EMBL" id="JAT47836.1"/>
    </source>
</evidence>
<dbReference type="GO" id="GO:0004322">
    <property type="term" value="F:ferroxidase activity"/>
    <property type="evidence" value="ECO:0007669"/>
    <property type="project" value="UniProtKB-EC"/>
</dbReference>
<dbReference type="GO" id="GO:0006879">
    <property type="term" value="P:intracellular iron ion homeostasis"/>
    <property type="evidence" value="ECO:0007669"/>
    <property type="project" value="UniProtKB-KW"/>
</dbReference>
<evidence type="ECO:0000256" key="2">
    <source>
        <dbReference type="ARBA" id="ARBA00022434"/>
    </source>
</evidence>
<dbReference type="SUPFAM" id="SSF47240">
    <property type="entry name" value="Ferritin-like"/>
    <property type="match status" value="1"/>
</dbReference>
<evidence type="ECO:0000256" key="7">
    <source>
        <dbReference type="ARBA" id="ARBA00047990"/>
    </source>
</evidence>
<evidence type="ECO:0000256" key="8">
    <source>
        <dbReference type="RuleBase" id="RU361145"/>
    </source>
</evidence>
<dbReference type="PANTHER" id="PTHR11431:SF51">
    <property type="entry name" value="FERRITIN"/>
    <property type="match status" value="1"/>
</dbReference>
<accession>A0A1D1XZM0</accession>
<dbReference type="InterPro" id="IPR008331">
    <property type="entry name" value="Ferritin_DPS_dom"/>
</dbReference>
<evidence type="ECO:0000256" key="5">
    <source>
        <dbReference type="ARBA" id="ARBA00025111"/>
    </source>
</evidence>
<dbReference type="Gene3D" id="1.20.1260.10">
    <property type="match status" value="1"/>
</dbReference>
<evidence type="ECO:0000256" key="3">
    <source>
        <dbReference type="ARBA" id="ARBA00022723"/>
    </source>
</evidence>
<protein>
    <recommendedName>
        <fullName evidence="8">Ferritin</fullName>
    </recommendedName>
</protein>
<keyword evidence="4 8" id="KW-0408">Iron</keyword>
<name>A0A1D1XZM0_9ARAE</name>
<dbReference type="InterPro" id="IPR009040">
    <property type="entry name" value="Ferritin-like_diiron"/>
</dbReference>
<dbReference type="InterPro" id="IPR012347">
    <property type="entry name" value="Ferritin-like"/>
</dbReference>
<comment type="similarity">
    <text evidence="1 8">Belongs to the ferritin family.</text>
</comment>
<dbReference type="InterPro" id="IPR001519">
    <property type="entry name" value="Ferritin"/>
</dbReference>